<dbReference type="Pfam" id="PF00001">
    <property type="entry name" value="7tm_1"/>
    <property type="match status" value="1"/>
</dbReference>
<name>A0A7R9LRE1_9ACAR</name>
<dbReference type="GO" id="GO:0071880">
    <property type="term" value="P:adenylate cyclase-activating adrenergic receptor signaling pathway"/>
    <property type="evidence" value="ECO:0007669"/>
    <property type="project" value="TreeGrafter"/>
</dbReference>
<gene>
    <name evidence="13" type="ORF">ONB1V03_LOCUS5748</name>
</gene>
<feature type="transmembrane region" description="Helical" evidence="11">
    <location>
        <begin position="64"/>
        <end position="88"/>
    </location>
</feature>
<proteinExistence type="inferred from homology"/>
<evidence type="ECO:0000256" key="8">
    <source>
        <dbReference type="ARBA" id="ARBA00023157"/>
    </source>
</evidence>
<dbReference type="GO" id="GO:0004993">
    <property type="term" value="F:G protein-coupled serotonin receptor activity"/>
    <property type="evidence" value="ECO:0007669"/>
    <property type="project" value="UniProtKB-ARBA"/>
</dbReference>
<evidence type="ECO:0000256" key="6">
    <source>
        <dbReference type="ARBA" id="ARBA00023040"/>
    </source>
</evidence>
<keyword evidence="6" id="KW-0297">G-protein coupled receptor</keyword>
<sequence length="245" mass="27533">MDWNNWNISDEWPFDNTIADSDMSVNDLSSQPLAQYSYAQPQCSYTHCNNPTSSMNNTVSWNGVLRLVLFSLVSTLGSMGGIFVISAITVIDTFQVRGNCFLVCLAFGHLLVTILVVPASAVAIMAGVPDDPSICHFQWLTTLACLIVSVLSFMFMAIDNYFGFGSLVTYDLCCTKCRIVFIILMIWSVAIVFPIVQHVYNFGPEFCPDRRKLTIWLDFHPYVLGMNHTPKHLLFPYIHTLIPLP</sequence>
<dbReference type="InterPro" id="IPR000276">
    <property type="entry name" value="GPCR_Rhodpsn"/>
</dbReference>
<comment type="subcellular location">
    <subcellularLocation>
        <location evidence="1">Cell membrane</location>
        <topology evidence="1">Multi-pass membrane protein</topology>
    </subcellularLocation>
</comment>
<evidence type="ECO:0000256" key="2">
    <source>
        <dbReference type="ARBA" id="ARBA00010663"/>
    </source>
</evidence>
<dbReference type="EMBL" id="OC917210">
    <property type="protein sequence ID" value="CAD7646473.1"/>
    <property type="molecule type" value="Genomic_DNA"/>
</dbReference>
<evidence type="ECO:0000259" key="12">
    <source>
        <dbReference type="PROSITE" id="PS50262"/>
    </source>
</evidence>
<evidence type="ECO:0000313" key="13">
    <source>
        <dbReference type="EMBL" id="CAD7646473.1"/>
    </source>
</evidence>
<keyword evidence="14" id="KW-1185">Reference proteome</keyword>
<keyword evidence="8" id="KW-1015">Disulfide bond</keyword>
<dbReference type="SUPFAM" id="SSF81321">
    <property type="entry name" value="Family A G protein-coupled receptor-like"/>
    <property type="match status" value="1"/>
</dbReference>
<evidence type="ECO:0000256" key="3">
    <source>
        <dbReference type="ARBA" id="ARBA00022475"/>
    </source>
</evidence>
<dbReference type="CDD" id="cd00637">
    <property type="entry name" value="7tm_classA_rhodopsin-like"/>
    <property type="match status" value="1"/>
</dbReference>
<keyword evidence="9" id="KW-0675">Receptor</keyword>
<protein>
    <recommendedName>
        <fullName evidence="12">G-protein coupled receptors family 1 profile domain-containing protein</fullName>
    </recommendedName>
</protein>
<accession>A0A7R9LRE1</accession>
<dbReference type="PROSITE" id="PS50262">
    <property type="entry name" value="G_PROTEIN_RECEP_F1_2"/>
    <property type="match status" value="1"/>
</dbReference>
<comment type="similarity">
    <text evidence="2">Belongs to the G-protein coupled receptor 1 family.</text>
</comment>
<feature type="transmembrane region" description="Helical" evidence="11">
    <location>
        <begin position="137"/>
        <end position="158"/>
    </location>
</feature>
<dbReference type="OrthoDB" id="5984709at2759"/>
<feature type="transmembrane region" description="Helical" evidence="11">
    <location>
        <begin position="100"/>
        <end position="125"/>
    </location>
</feature>
<keyword evidence="7 11" id="KW-0472">Membrane</keyword>
<dbReference type="GO" id="GO:0005886">
    <property type="term" value="C:plasma membrane"/>
    <property type="evidence" value="ECO:0007669"/>
    <property type="project" value="UniProtKB-SubCell"/>
</dbReference>
<evidence type="ECO:0000256" key="9">
    <source>
        <dbReference type="ARBA" id="ARBA00023170"/>
    </source>
</evidence>
<keyword evidence="3" id="KW-1003">Cell membrane</keyword>
<dbReference type="PRINTS" id="PR00237">
    <property type="entry name" value="GPCRRHODOPSN"/>
</dbReference>
<keyword evidence="4 11" id="KW-0812">Transmembrane</keyword>
<feature type="domain" description="G-protein coupled receptors family 1 profile" evidence="12">
    <location>
        <begin position="80"/>
        <end position="245"/>
    </location>
</feature>
<dbReference type="Proteomes" id="UP000728032">
    <property type="component" value="Unassembled WGS sequence"/>
</dbReference>
<dbReference type="AlphaFoldDB" id="A0A7R9LRE1"/>
<evidence type="ECO:0000256" key="5">
    <source>
        <dbReference type="ARBA" id="ARBA00022989"/>
    </source>
</evidence>
<evidence type="ECO:0000313" key="14">
    <source>
        <dbReference type="Proteomes" id="UP000728032"/>
    </source>
</evidence>
<evidence type="ECO:0000256" key="4">
    <source>
        <dbReference type="ARBA" id="ARBA00022692"/>
    </source>
</evidence>
<reference evidence="13" key="1">
    <citation type="submission" date="2020-11" db="EMBL/GenBank/DDBJ databases">
        <authorList>
            <person name="Tran Van P."/>
        </authorList>
    </citation>
    <scope>NUCLEOTIDE SEQUENCE</scope>
</reference>
<dbReference type="PANTHER" id="PTHR24248:SF199">
    <property type="entry name" value="IP13425P-RELATED"/>
    <property type="match status" value="1"/>
</dbReference>
<evidence type="ECO:0000256" key="1">
    <source>
        <dbReference type="ARBA" id="ARBA00004651"/>
    </source>
</evidence>
<dbReference type="EMBL" id="CAJPVJ010002385">
    <property type="protein sequence ID" value="CAG2166221.1"/>
    <property type="molecule type" value="Genomic_DNA"/>
</dbReference>
<organism evidence="13">
    <name type="scientific">Oppiella nova</name>
    <dbReference type="NCBI Taxonomy" id="334625"/>
    <lineage>
        <taxon>Eukaryota</taxon>
        <taxon>Metazoa</taxon>
        <taxon>Ecdysozoa</taxon>
        <taxon>Arthropoda</taxon>
        <taxon>Chelicerata</taxon>
        <taxon>Arachnida</taxon>
        <taxon>Acari</taxon>
        <taxon>Acariformes</taxon>
        <taxon>Sarcoptiformes</taxon>
        <taxon>Oribatida</taxon>
        <taxon>Brachypylina</taxon>
        <taxon>Oppioidea</taxon>
        <taxon>Oppiidae</taxon>
        <taxon>Oppiella</taxon>
    </lineage>
</organism>
<dbReference type="GO" id="GO:0043410">
    <property type="term" value="P:positive regulation of MAPK cascade"/>
    <property type="evidence" value="ECO:0007669"/>
    <property type="project" value="TreeGrafter"/>
</dbReference>
<dbReference type="InterPro" id="IPR017452">
    <property type="entry name" value="GPCR_Rhodpsn_7TM"/>
</dbReference>
<keyword evidence="5 11" id="KW-1133">Transmembrane helix</keyword>
<dbReference type="PANTHER" id="PTHR24248">
    <property type="entry name" value="ADRENERGIC RECEPTOR-RELATED G-PROTEIN COUPLED RECEPTOR"/>
    <property type="match status" value="1"/>
</dbReference>
<dbReference type="Gene3D" id="1.20.1070.10">
    <property type="entry name" value="Rhodopsin 7-helix transmembrane proteins"/>
    <property type="match status" value="1"/>
</dbReference>
<evidence type="ECO:0000256" key="10">
    <source>
        <dbReference type="ARBA" id="ARBA00023224"/>
    </source>
</evidence>
<evidence type="ECO:0000256" key="7">
    <source>
        <dbReference type="ARBA" id="ARBA00023136"/>
    </source>
</evidence>
<evidence type="ECO:0000256" key="11">
    <source>
        <dbReference type="SAM" id="Phobius"/>
    </source>
</evidence>
<keyword evidence="10" id="KW-0807">Transducer</keyword>
<feature type="transmembrane region" description="Helical" evidence="11">
    <location>
        <begin position="179"/>
        <end position="200"/>
    </location>
</feature>